<dbReference type="GO" id="GO:0005737">
    <property type="term" value="C:cytoplasm"/>
    <property type="evidence" value="ECO:0007669"/>
    <property type="project" value="TreeGrafter"/>
</dbReference>
<comment type="caution">
    <text evidence="3">The sequence shown here is derived from an EMBL/GenBank/DDBJ whole genome shotgun (WGS) entry which is preliminary data.</text>
</comment>
<sequence length="466" mass="52732">MIKNRKVGITDTILRDAHQSLIATRMKTDEMLPIAEKLDEVGFHSLEVWGGATFDSCIRYLNEDPWIRLRMLKEKIKKTPLQMLLRGQNLLGYRHYPDDVVELFVKKSVENGIDIIRIFDALNDIRNMKKSIEVAKKSGAHVQGTVVYTISPVHNNEYFVSLAKDLVELGIDSLCIKDMAGLLTPYNAFDLVTKLKEQISVPIQIHSHYTSGMASMTYLKAIEAGADVIDTAMSPFALGTSQPPTETMVAVLKGTPYDTNLDMELLSEIAEHFKKVRSNYKIDSVVTMVDTAVLNYQIPGGMLSNLTSQLKEQNALHKLPEVLKEVPRVREDLGYPPLVTPTSQIVGTQAVINVITGERYKVVINEVKNYVRGLYGKPPAPINPEIKKKIIGDEEMIECRPADLLEPELEKAYKEAGYYLEKEEDVLTYALFPQIAIKFFQERQAKKYQFDHNLAGENDKFKYYPV</sequence>
<dbReference type="Pfam" id="PF02436">
    <property type="entry name" value="PYC_OADA"/>
    <property type="match status" value="1"/>
</dbReference>
<evidence type="ECO:0000256" key="1">
    <source>
        <dbReference type="ARBA" id="ARBA00023267"/>
    </source>
</evidence>
<dbReference type="OrthoDB" id="9807469at2"/>
<dbReference type="Proteomes" id="UP000070427">
    <property type="component" value="Unassembled WGS sequence"/>
</dbReference>
<dbReference type="InterPro" id="IPR003379">
    <property type="entry name" value="Carboxylase_cons_dom"/>
</dbReference>
<dbReference type="InParanoid" id="A0A140L3P5"/>
<dbReference type="PANTHER" id="PTHR43778:SF2">
    <property type="entry name" value="PYRUVATE CARBOXYLASE, MITOCHONDRIAL"/>
    <property type="match status" value="1"/>
</dbReference>
<dbReference type="GO" id="GO:0006094">
    <property type="term" value="P:gluconeogenesis"/>
    <property type="evidence" value="ECO:0007669"/>
    <property type="project" value="TreeGrafter"/>
</dbReference>
<dbReference type="InterPro" id="IPR013785">
    <property type="entry name" value="Aldolase_TIM"/>
</dbReference>
<evidence type="ECO:0000313" key="3">
    <source>
        <dbReference type="EMBL" id="KXG75170.1"/>
    </source>
</evidence>
<dbReference type="CDD" id="cd07937">
    <property type="entry name" value="DRE_TIM_PC_TC_5S"/>
    <property type="match status" value="1"/>
</dbReference>
<evidence type="ECO:0000259" key="2">
    <source>
        <dbReference type="PROSITE" id="PS50991"/>
    </source>
</evidence>
<dbReference type="STRING" id="520764.AN618_20410"/>
<accession>A0A140L3P5</accession>
<dbReference type="NCBIfam" id="NF010644">
    <property type="entry name" value="PRK14041.1"/>
    <property type="match status" value="1"/>
</dbReference>
<dbReference type="PROSITE" id="PS50991">
    <property type="entry name" value="PYR_CT"/>
    <property type="match status" value="1"/>
</dbReference>
<dbReference type="InterPro" id="IPR005776">
    <property type="entry name" value="OadA"/>
</dbReference>
<dbReference type="PATRIC" id="fig|520764.3.peg.2190"/>
<proteinExistence type="predicted"/>
<dbReference type="SUPFAM" id="SSF51569">
    <property type="entry name" value="Aldolase"/>
    <property type="match status" value="1"/>
</dbReference>
<dbReference type="RefSeq" id="WP_066354618.1">
    <property type="nucleotide sequence ID" value="NZ_LOED01000032.1"/>
</dbReference>
<feature type="domain" description="Pyruvate carboxyltransferase" evidence="2">
    <location>
        <begin position="7"/>
        <end position="267"/>
    </location>
</feature>
<dbReference type="FunCoup" id="A0A140L3P5">
    <property type="interactions" value="229"/>
</dbReference>
<dbReference type="GO" id="GO:0004736">
    <property type="term" value="F:pyruvate carboxylase activity"/>
    <property type="evidence" value="ECO:0007669"/>
    <property type="project" value="TreeGrafter"/>
</dbReference>
<dbReference type="EMBL" id="LOED01000032">
    <property type="protein sequence ID" value="KXG75170.1"/>
    <property type="molecule type" value="Genomic_DNA"/>
</dbReference>
<keyword evidence="3" id="KW-0808">Transferase</keyword>
<protein>
    <submittedName>
        <fullName evidence="3">Methylmalonyl-CoA carboxyltransferase 5S subunit</fullName>
        <ecNumber evidence="3">2.1.3.1</ecNumber>
    </submittedName>
</protein>
<keyword evidence="4" id="KW-1185">Reference proteome</keyword>
<dbReference type="Gene3D" id="3.20.20.70">
    <property type="entry name" value="Aldolase class I"/>
    <property type="match status" value="1"/>
</dbReference>
<dbReference type="GO" id="GO:0047154">
    <property type="term" value="F:methylmalonyl-CoA carboxytransferase activity"/>
    <property type="evidence" value="ECO:0007669"/>
    <property type="project" value="UniProtKB-EC"/>
</dbReference>
<organism evidence="3 4">
    <name type="scientific">Fervidicola ferrireducens</name>
    <dbReference type="NCBI Taxonomy" id="520764"/>
    <lineage>
        <taxon>Bacteria</taxon>
        <taxon>Bacillati</taxon>
        <taxon>Bacillota</taxon>
        <taxon>Clostridia</taxon>
        <taxon>Thermosediminibacterales</taxon>
        <taxon>Thermosediminibacteraceae</taxon>
        <taxon>Fervidicola</taxon>
    </lineage>
</organism>
<dbReference type="AlphaFoldDB" id="A0A140L3P5"/>
<gene>
    <name evidence="3" type="ORF">AN618_20410</name>
</gene>
<dbReference type="NCBIfam" id="NF008985">
    <property type="entry name" value="PRK12331.1"/>
    <property type="match status" value="1"/>
</dbReference>
<evidence type="ECO:0000313" key="4">
    <source>
        <dbReference type="Proteomes" id="UP000070427"/>
    </source>
</evidence>
<name>A0A140L3P5_9FIRM</name>
<dbReference type="Pfam" id="PF00682">
    <property type="entry name" value="HMGL-like"/>
    <property type="match status" value="1"/>
</dbReference>
<dbReference type="SUPFAM" id="SSF89000">
    <property type="entry name" value="post-HMGL domain-like"/>
    <property type="match status" value="1"/>
</dbReference>
<keyword evidence="1" id="KW-0092">Biotin</keyword>
<dbReference type="InterPro" id="IPR000891">
    <property type="entry name" value="PYR_CT"/>
</dbReference>
<reference evidence="3 4" key="1">
    <citation type="submission" date="2015-12" db="EMBL/GenBank/DDBJ databases">
        <title>Draft genome sequnece of Fervidicola ferrireducens strain Y170.</title>
        <authorList>
            <person name="Patel B.K."/>
        </authorList>
    </citation>
    <scope>NUCLEOTIDE SEQUENCE [LARGE SCALE GENOMIC DNA]</scope>
    <source>
        <strain evidence="3 4">Y170</strain>
    </source>
</reference>
<dbReference type="GO" id="GO:0008948">
    <property type="term" value="F:oxaloacetate decarboxylase activity"/>
    <property type="evidence" value="ECO:0007669"/>
    <property type="project" value="InterPro"/>
</dbReference>
<dbReference type="PANTHER" id="PTHR43778">
    <property type="entry name" value="PYRUVATE CARBOXYLASE"/>
    <property type="match status" value="1"/>
</dbReference>
<dbReference type="NCBIfam" id="NF006761">
    <property type="entry name" value="PRK09282.1"/>
    <property type="match status" value="1"/>
</dbReference>
<dbReference type="GO" id="GO:0006814">
    <property type="term" value="P:sodium ion transport"/>
    <property type="evidence" value="ECO:0007669"/>
    <property type="project" value="InterPro"/>
</dbReference>
<dbReference type="InterPro" id="IPR055268">
    <property type="entry name" value="PCB-like"/>
</dbReference>
<dbReference type="EC" id="2.1.3.1" evidence="3"/>
<dbReference type="NCBIfam" id="TIGR01108">
    <property type="entry name" value="oadA"/>
    <property type="match status" value="1"/>
</dbReference>